<dbReference type="SUPFAM" id="SSF53067">
    <property type="entry name" value="Actin-like ATPase domain"/>
    <property type="match status" value="1"/>
</dbReference>
<dbReference type="InterPro" id="IPR043129">
    <property type="entry name" value="ATPase_NBD"/>
</dbReference>
<sequence length="308" mass="30343">MTLRIGVDVGGTKILGVAVDETGRETASVRRPTGWGADAVADGIAAVIDELAVPAGSVSVGIGVPGQIVPGSGVVEHALNLGIERSDLAAAVAGRTGIRPAVDNDVRCAAVGARALLPGLESLAYLNLGTGIAAGIVDATGPRRGTRGAAGEIGHVSIDPAGPACRCGQRGCIEALAGGGAVAQRWGRPADLPVRDVFDAADGGDVRAAELRADLVRGVAGAVQLLVLTTDVDAVVLGGGVAGLGDRLLEPVRTALAASAAASPFLRSLRLAGRVVLVPQGVAVGALGAALTPDAVPHDLVTRRAAAG</sequence>
<evidence type="ECO:0000313" key="3">
    <source>
        <dbReference type="Proteomes" id="UP001142317"/>
    </source>
</evidence>
<name>A0A9W6M1X6_9MICO</name>
<gene>
    <name evidence="2" type="ORF">GCM10017586_00430</name>
</gene>
<evidence type="ECO:0000256" key="1">
    <source>
        <dbReference type="ARBA" id="ARBA00006479"/>
    </source>
</evidence>
<keyword evidence="3" id="KW-1185">Reference proteome</keyword>
<dbReference type="PANTHER" id="PTHR18964">
    <property type="entry name" value="ROK (REPRESSOR, ORF, KINASE) FAMILY"/>
    <property type="match status" value="1"/>
</dbReference>
<reference evidence="2" key="2">
    <citation type="submission" date="2023-01" db="EMBL/GenBank/DDBJ databases">
        <authorList>
            <person name="Sun Q."/>
            <person name="Evtushenko L."/>
        </authorList>
    </citation>
    <scope>NUCLEOTIDE SEQUENCE</scope>
    <source>
        <strain evidence="2">VKM Ac-1447</strain>
    </source>
</reference>
<dbReference type="EMBL" id="BSEO01000001">
    <property type="protein sequence ID" value="GLJ78361.1"/>
    <property type="molecule type" value="Genomic_DNA"/>
</dbReference>
<dbReference type="AlphaFoldDB" id="A0A9W6M1X6"/>
<proteinExistence type="inferred from homology"/>
<dbReference type="Proteomes" id="UP001142317">
    <property type="component" value="Unassembled WGS sequence"/>
</dbReference>
<dbReference type="PANTHER" id="PTHR18964:SF149">
    <property type="entry name" value="BIFUNCTIONAL UDP-N-ACETYLGLUCOSAMINE 2-EPIMERASE_N-ACETYLMANNOSAMINE KINASE"/>
    <property type="match status" value="1"/>
</dbReference>
<dbReference type="InterPro" id="IPR000600">
    <property type="entry name" value="ROK"/>
</dbReference>
<protein>
    <submittedName>
        <fullName evidence="2">NagC family transcriptional regulator</fullName>
    </submittedName>
</protein>
<reference evidence="2" key="1">
    <citation type="journal article" date="2014" name="Int. J. Syst. Evol. Microbiol.">
        <title>Complete genome sequence of Corynebacterium casei LMG S-19264T (=DSM 44701T), isolated from a smear-ripened cheese.</title>
        <authorList>
            <consortium name="US DOE Joint Genome Institute (JGI-PGF)"/>
            <person name="Walter F."/>
            <person name="Albersmeier A."/>
            <person name="Kalinowski J."/>
            <person name="Ruckert C."/>
        </authorList>
    </citation>
    <scope>NUCLEOTIDE SEQUENCE</scope>
    <source>
        <strain evidence="2">VKM Ac-1447</strain>
    </source>
</reference>
<dbReference type="Pfam" id="PF00480">
    <property type="entry name" value="ROK"/>
    <property type="match status" value="1"/>
</dbReference>
<comment type="similarity">
    <text evidence="1">Belongs to the ROK (NagC/XylR) family.</text>
</comment>
<dbReference type="Gene3D" id="3.30.420.40">
    <property type="match status" value="2"/>
</dbReference>
<comment type="caution">
    <text evidence="2">The sequence shown here is derived from an EMBL/GenBank/DDBJ whole genome shotgun (WGS) entry which is preliminary data.</text>
</comment>
<organism evidence="2 3">
    <name type="scientific">Microbacterium imperiale</name>
    <dbReference type="NCBI Taxonomy" id="33884"/>
    <lineage>
        <taxon>Bacteria</taxon>
        <taxon>Bacillati</taxon>
        <taxon>Actinomycetota</taxon>
        <taxon>Actinomycetes</taxon>
        <taxon>Micrococcales</taxon>
        <taxon>Microbacteriaceae</taxon>
        <taxon>Microbacterium</taxon>
    </lineage>
</organism>
<accession>A0A9W6M1X6</accession>
<evidence type="ECO:0000313" key="2">
    <source>
        <dbReference type="EMBL" id="GLJ78361.1"/>
    </source>
</evidence>